<name>A0A8D8RMW3_9HEMI</name>
<feature type="compositionally biased region" description="Polar residues" evidence="5">
    <location>
        <begin position="51"/>
        <end position="64"/>
    </location>
</feature>
<dbReference type="GO" id="GO:0016020">
    <property type="term" value="C:membrane"/>
    <property type="evidence" value="ECO:0007669"/>
    <property type="project" value="UniProtKB-SubCell"/>
</dbReference>
<dbReference type="InterPro" id="IPR020846">
    <property type="entry name" value="MFS_dom"/>
</dbReference>
<feature type="compositionally biased region" description="Basic and acidic residues" evidence="5">
    <location>
        <begin position="66"/>
        <end position="89"/>
    </location>
</feature>
<feature type="region of interest" description="Disordered" evidence="5">
    <location>
        <begin position="1"/>
        <end position="99"/>
    </location>
</feature>
<feature type="transmembrane region" description="Helical" evidence="6">
    <location>
        <begin position="546"/>
        <end position="564"/>
    </location>
</feature>
<evidence type="ECO:0000256" key="1">
    <source>
        <dbReference type="ARBA" id="ARBA00004141"/>
    </source>
</evidence>
<accession>A0A8D8RMW3</accession>
<keyword evidence="4 6" id="KW-0472">Membrane</keyword>
<dbReference type="Gene3D" id="1.20.1250.20">
    <property type="entry name" value="MFS general substrate transporter like domains"/>
    <property type="match status" value="1"/>
</dbReference>
<feature type="transmembrane region" description="Helical" evidence="6">
    <location>
        <begin position="217"/>
        <end position="235"/>
    </location>
</feature>
<feature type="transmembrane region" description="Helical" evidence="6">
    <location>
        <begin position="426"/>
        <end position="447"/>
    </location>
</feature>
<dbReference type="SUPFAM" id="SSF103473">
    <property type="entry name" value="MFS general substrate transporter"/>
    <property type="match status" value="1"/>
</dbReference>
<dbReference type="EMBL" id="HBUF01169200">
    <property type="protein sequence ID" value="CAG6651836.1"/>
    <property type="molecule type" value="Transcribed_RNA"/>
</dbReference>
<feature type="domain" description="Major facilitator superfamily (MFS) profile" evidence="7">
    <location>
        <begin position="219"/>
        <end position="715"/>
    </location>
</feature>
<dbReference type="InterPro" id="IPR005829">
    <property type="entry name" value="Sugar_transporter_CS"/>
</dbReference>
<feature type="transmembrane region" description="Helical" evidence="6">
    <location>
        <begin position="338"/>
        <end position="361"/>
    </location>
</feature>
<feature type="transmembrane region" description="Helical" evidence="6">
    <location>
        <begin position="604"/>
        <end position="622"/>
    </location>
</feature>
<feature type="transmembrane region" description="Helical" evidence="6">
    <location>
        <begin position="664"/>
        <end position="685"/>
    </location>
</feature>
<feature type="transmembrane region" description="Helical" evidence="6">
    <location>
        <begin position="398"/>
        <end position="419"/>
    </location>
</feature>
<keyword evidence="3 6" id="KW-1133">Transmembrane helix</keyword>
<evidence type="ECO:0000256" key="3">
    <source>
        <dbReference type="ARBA" id="ARBA00022989"/>
    </source>
</evidence>
<keyword evidence="2 6" id="KW-0812">Transmembrane</keyword>
<evidence type="ECO:0000256" key="2">
    <source>
        <dbReference type="ARBA" id="ARBA00022692"/>
    </source>
</evidence>
<dbReference type="PROSITE" id="PS00216">
    <property type="entry name" value="SUGAR_TRANSPORT_1"/>
    <property type="match status" value="1"/>
</dbReference>
<protein>
    <submittedName>
        <fullName evidence="8">Solute carrier family 22 member 6-B</fullName>
    </submittedName>
</protein>
<dbReference type="InterPro" id="IPR005828">
    <property type="entry name" value="MFS_sugar_transport-like"/>
</dbReference>
<sequence length="747" mass="84138">MDKPLEPPTGPPPAPPKPEETTDKDPKENVADQPLHKFKGGFDATKRRESNTSMKSLILSVTSRRGSKDNFHSERRGSKDLSRRGSKDTDEGDEFDENELPHIPHITYRKGSIISFPITDDLPCMRGKRHSLTSISSIRTDTSEEVPPIAYRKGSLSVVYSIPDLLLKEQDENDEDDKNKIGVDKDDEYPDKEPQEPKFKSLDFNELLAHIGDFGTFQVYLILCMIPFIVSYSFMKSSHRFLTLVPDRYWCSVPELSNLSLEQRFNLSVPQTESGVFDRCKVYSPHNASWNVEEGDQFEPDPSWKVTPCENGWEYDLDEIPYASIAVQENWVCHQSSLVVVAQVTFYLGSIVGGFILSWVADKYGRIPAVIGANAVGFLGGILTPCAQEAILFSVSRFLAGVGYFNGLIFFYSLVFEYVGPKWRTFAMTFQFSLFYTAAEIALHWLAFYLADWRWMSIATSIPLLIGFIMAFFIPESARWQLSTGQVDEAINTLKRIEKINNAQIDPKLYVQLKESYSREHAASQDDGKTTFNVFHIVGTKNLRRNMFACIVVWSSTWFMYHALMRQTKHFVFGPFGTTALFGLTDFPACIFILLTLDVLGRKWLTSTPLFLSGVMLLLSTIDPMGTWSSITTIVGRLLVNVAHVVCLQFSAEVLPTVVRAQGLNLMHVFGALASAMVLSGVQIGYLHTRIFLSILGAMGIISSLVAVLLPETLGKPLPETIEQGRKMREENIFEMMCCDPDEEDFV</sequence>
<comment type="subcellular location">
    <subcellularLocation>
        <location evidence="1">Membrane</location>
        <topology evidence="1">Multi-pass membrane protein</topology>
    </subcellularLocation>
</comment>
<evidence type="ECO:0000256" key="4">
    <source>
        <dbReference type="ARBA" id="ARBA00023136"/>
    </source>
</evidence>
<dbReference type="GO" id="GO:0022857">
    <property type="term" value="F:transmembrane transporter activity"/>
    <property type="evidence" value="ECO:0007669"/>
    <property type="project" value="InterPro"/>
</dbReference>
<feature type="compositionally biased region" description="Basic and acidic residues" evidence="5">
    <location>
        <begin position="17"/>
        <end position="30"/>
    </location>
</feature>
<evidence type="ECO:0000256" key="5">
    <source>
        <dbReference type="SAM" id="MobiDB-lite"/>
    </source>
</evidence>
<reference evidence="8" key="1">
    <citation type="submission" date="2021-05" db="EMBL/GenBank/DDBJ databases">
        <authorList>
            <person name="Alioto T."/>
            <person name="Alioto T."/>
            <person name="Gomez Garrido J."/>
        </authorList>
    </citation>
    <scope>NUCLEOTIDE SEQUENCE</scope>
</reference>
<dbReference type="PROSITE" id="PS50850">
    <property type="entry name" value="MFS"/>
    <property type="match status" value="1"/>
</dbReference>
<feature type="compositionally biased region" description="Pro residues" evidence="5">
    <location>
        <begin position="1"/>
        <end position="16"/>
    </location>
</feature>
<evidence type="ECO:0000313" key="8">
    <source>
        <dbReference type="EMBL" id="CAG6651836.1"/>
    </source>
</evidence>
<dbReference type="InterPro" id="IPR036259">
    <property type="entry name" value="MFS_trans_sf"/>
</dbReference>
<feature type="transmembrane region" description="Helical" evidence="6">
    <location>
        <begin position="634"/>
        <end position="652"/>
    </location>
</feature>
<feature type="transmembrane region" description="Helical" evidence="6">
    <location>
        <begin position="453"/>
        <end position="474"/>
    </location>
</feature>
<feature type="transmembrane region" description="Helical" evidence="6">
    <location>
        <begin position="691"/>
        <end position="710"/>
    </location>
</feature>
<evidence type="ECO:0000256" key="6">
    <source>
        <dbReference type="SAM" id="Phobius"/>
    </source>
</evidence>
<feature type="transmembrane region" description="Helical" evidence="6">
    <location>
        <begin position="576"/>
        <end position="597"/>
    </location>
</feature>
<organism evidence="8">
    <name type="scientific">Cacopsylla melanoneura</name>
    <dbReference type="NCBI Taxonomy" id="428564"/>
    <lineage>
        <taxon>Eukaryota</taxon>
        <taxon>Metazoa</taxon>
        <taxon>Ecdysozoa</taxon>
        <taxon>Arthropoda</taxon>
        <taxon>Hexapoda</taxon>
        <taxon>Insecta</taxon>
        <taxon>Pterygota</taxon>
        <taxon>Neoptera</taxon>
        <taxon>Paraneoptera</taxon>
        <taxon>Hemiptera</taxon>
        <taxon>Sternorrhyncha</taxon>
        <taxon>Psylloidea</taxon>
        <taxon>Psyllidae</taxon>
        <taxon>Psyllinae</taxon>
        <taxon>Cacopsylla</taxon>
    </lineage>
</organism>
<feature type="region of interest" description="Disordered" evidence="5">
    <location>
        <begin position="169"/>
        <end position="197"/>
    </location>
</feature>
<dbReference type="PANTHER" id="PTHR24064">
    <property type="entry name" value="SOLUTE CARRIER FAMILY 22 MEMBER"/>
    <property type="match status" value="1"/>
</dbReference>
<proteinExistence type="predicted"/>
<dbReference type="AlphaFoldDB" id="A0A8D8RMW3"/>
<evidence type="ECO:0000259" key="7">
    <source>
        <dbReference type="PROSITE" id="PS50850"/>
    </source>
</evidence>
<dbReference type="Pfam" id="PF00083">
    <property type="entry name" value="Sugar_tr"/>
    <property type="match status" value="1"/>
</dbReference>